<gene>
    <name evidence="11" type="ORF">EX30DRAFT_339596</name>
</gene>
<evidence type="ECO:0000256" key="4">
    <source>
        <dbReference type="ARBA" id="ARBA00022692"/>
    </source>
</evidence>
<feature type="coiled-coil region" evidence="9">
    <location>
        <begin position="204"/>
        <end position="236"/>
    </location>
</feature>
<feature type="domain" description="T-SNARE coiled-coil homology" evidence="10">
    <location>
        <begin position="227"/>
        <end position="289"/>
    </location>
</feature>
<evidence type="ECO:0000256" key="1">
    <source>
        <dbReference type="ARBA" id="ARBA00004211"/>
    </source>
</evidence>
<accession>A0A4S2N2Q4</accession>
<dbReference type="STRING" id="341454.A0A4S2N2Q4"/>
<keyword evidence="8" id="KW-0472">Membrane</keyword>
<keyword evidence="12" id="KW-1185">Reference proteome</keyword>
<evidence type="ECO:0000256" key="6">
    <source>
        <dbReference type="ARBA" id="ARBA00022989"/>
    </source>
</evidence>
<protein>
    <recommendedName>
        <fullName evidence="10">t-SNARE coiled-coil homology domain-containing protein</fullName>
    </recommendedName>
</protein>
<dbReference type="GO" id="GO:0015031">
    <property type="term" value="P:protein transport"/>
    <property type="evidence" value="ECO:0007669"/>
    <property type="project" value="UniProtKB-KW"/>
</dbReference>
<keyword evidence="5" id="KW-0653">Protein transport</keyword>
<dbReference type="Proteomes" id="UP000298138">
    <property type="component" value="Unassembled WGS sequence"/>
</dbReference>
<dbReference type="EMBL" id="ML220114">
    <property type="protein sequence ID" value="TGZ83418.1"/>
    <property type="molecule type" value="Genomic_DNA"/>
</dbReference>
<dbReference type="Gene3D" id="1.20.5.110">
    <property type="match status" value="1"/>
</dbReference>
<keyword evidence="7 9" id="KW-0175">Coiled coil</keyword>
<evidence type="ECO:0000259" key="10">
    <source>
        <dbReference type="PROSITE" id="PS50192"/>
    </source>
</evidence>
<evidence type="ECO:0000256" key="5">
    <source>
        <dbReference type="ARBA" id="ARBA00022927"/>
    </source>
</evidence>
<comment type="similarity">
    <text evidence="2">Belongs to the syntaxin family.</text>
</comment>
<sequence length="317" mass="36104">MTDLTPIFISLLTQHLTGPPLRFPTSPSPFLAEAHQAAILLHDISDHLAETHQPYLSHTSNTYSKSAYTDTDCNTLDTTIQSLLRQALSLINRLQQTESIRATTAAAVHTKKYNTWKAVFTSAVDMEDPEEQAEKMVVAHHESVLWWLKERLAQCSETQRRRQEVRVRRKLEKGRDVLVRHETASGGIRKSMRRVQAEREDDDIENVEEQLGAEAVKMLEQENEGMLKHYEDTLEQVKAAEKSLVEISELQTKLVAQLSEQRSFIDHLMQDSMETEENVSKGNKQLKKAAEKLSMARSAFFASAIFSSVVIVWDLFL</sequence>
<keyword evidence="6" id="KW-1133">Transmembrane helix</keyword>
<proteinExistence type="inferred from homology"/>
<evidence type="ECO:0000256" key="2">
    <source>
        <dbReference type="ARBA" id="ARBA00009063"/>
    </source>
</evidence>
<name>A0A4S2N2Q4_9PEZI</name>
<dbReference type="SUPFAM" id="SSF58038">
    <property type="entry name" value="SNARE fusion complex"/>
    <property type="match status" value="1"/>
</dbReference>
<organism evidence="11 12">
    <name type="scientific">Ascodesmis nigricans</name>
    <dbReference type="NCBI Taxonomy" id="341454"/>
    <lineage>
        <taxon>Eukaryota</taxon>
        <taxon>Fungi</taxon>
        <taxon>Dikarya</taxon>
        <taxon>Ascomycota</taxon>
        <taxon>Pezizomycotina</taxon>
        <taxon>Pezizomycetes</taxon>
        <taxon>Pezizales</taxon>
        <taxon>Ascodesmidaceae</taxon>
        <taxon>Ascodesmis</taxon>
    </lineage>
</organism>
<evidence type="ECO:0000256" key="3">
    <source>
        <dbReference type="ARBA" id="ARBA00022448"/>
    </source>
</evidence>
<dbReference type="OrthoDB" id="342981at2759"/>
<dbReference type="AlphaFoldDB" id="A0A4S2N2Q4"/>
<dbReference type="InterPro" id="IPR000727">
    <property type="entry name" value="T_SNARE_dom"/>
</dbReference>
<dbReference type="GO" id="GO:0031201">
    <property type="term" value="C:SNARE complex"/>
    <property type="evidence" value="ECO:0007669"/>
    <property type="project" value="TreeGrafter"/>
</dbReference>
<dbReference type="PROSITE" id="PS50192">
    <property type="entry name" value="T_SNARE"/>
    <property type="match status" value="1"/>
</dbReference>
<evidence type="ECO:0000313" key="11">
    <source>
        <dbReference type="EMBL" id="TGZ83418.1"/>
    </source>
</evidence>
<keyword evidence="3" id="KW-0813">Transport</keyword>
<dbReference type="InParanoid" id="A0A4S2N2Q4"/>
<reference evidence="11 12" key="1">
    <citation type="submission" date="2019-04" db="EMBL/GenBank/DDBJ databases">
        <title>Comparative genomics and transcriptomics to analyze fruiting body development in filamentous ascomycetes.</title>
        <authorList>
            <consortium name="DOE Joint Genome Institute"/>
            <person name="Lutkenhaus R."/>
            <person name="Traeger S."/>
            <person name="Breuer J."/>
            <person name="Kuo A."/>
            <person name="Lipzen A."/>
            <person name="Pangilinan J."/>
            <person name="Dilworth D."/>
            <person name="Sandor L."/>
            <person name="Poggeler S."/>
            <person name="Barry K."/>
            <person name="Grigoriev I.V."/>
            <person name="Nowrousian M."/>
        </authorList>
    </citation>
    <scope>NUCLEOTIDE SEQUENCE [LARGE SCALE GENOMIC DNA]</scope>
    <source>
        <strain evidence="11 12">CBS 389.68</strain>
    </source>
</reference>
<dbReference type="GO" id="GO:0005783">
    <property type="term" value="C:endoplasmic reticulum"/>
    <property type="evidence" value="ECO:0007669"/>
    <property type="project" value="TreeGrafter"/>
</dbReference>
<evidence type="ECO:0000256" key="7">
    <source>
        <dbReference type="ARBA" id="ARBA00023054"/>
    </source>
</evidence>
<evidence type="ECO:0000256" key="8">
    <source>
        <dbReference type="ARBA" id="ARBA00023136"/>
    </source>
</evidence>
<dbReference type="PANTHER" id="PTHR15959">
    <property type="entry name" value="SYNTAXIN-18"/>
    <property type="match status" value="1"/>
</dbReference>
<dbReference type="FunCoup" id="A0A4S2N2Q4">
    <property type="interactions" value="263"/>
</dbReference>
<keyword evidence="4" id="KW-0812">Transmembrane</keyword>
<evidence type="ECO:0000256" key="9">
    <source>
        <dbReference type="SAM" id="Coils"/>
    </source>
</evidence>
<comment type="subcellular location">
    <subcellularLocation>
        <location evidence="1">Membrane</location>
        <topology evidence="1">Single-pass type IV membrane protein</topology>
    </subcellularLocation>
</comment>
<dbReference type="PANTHER" id="PTHR15959:SF0">
    <property type="entry name" value="SYNTAXIN-18"/>
    <property type="match status" value="1"/>
</dbReference>
<dbReference type="GO" id="GO:0006890">
    <property type="term" value="P:retrograde vesicle-mediated transport, Golgi to endoplasmic reticulum"/>
    <property type="evidence" value="ECO:0007669"/>
    <property type="project" value="TreeGrafter"/>
</dbReference>
<evidence type="ECO:0000313" key="12">
    <source>
        <dbReference type="Proteomes" id="UP000298138"/>
    </source>
</evidence>